<evidence type="ECO:0000313" key="3">
    <source>
        <dbReference type="Proteomes" id="UP000550787"/>
    </source>
</evidence>
<dbReference type="Pfam" id="PF01381">
    <property type="entry name" value="HTH_3"/>
    <property type="match status" value="1"/>
</dbReference>
<gene>
    <name evidence="2" type="ORF">HLH33_04545</name>
</gene>
<dbReference type="GO" id="GO:0003677">
    <property type="term" value="F:DNA binding"/>
    <property type="evidence" value="ECO:0007669"/>
    <property type="project" value="InterPro"/>
</dbReference>
<accession>A0A7W4I490</accession>
<feature type="compositionally biased region" description="Basic and acidic residues" evidence="1">
    <location>
        <begin position="11"/>
        <end position="24"/>
    </location>
</feature>
<dbReference type="Gene3D" id="1.10.260.40">
    <property type="entry name" value="lambda repressor-like DNA-binding domains"/>
    <property type="match status" value="1"/>
</dbReference>
<dbReference type="RefSeq" id="WP_012554135.1">
    <property type="nucleotide sequence ID" value="NZ_JABEQG010000005.1"/>
</dbReference>
<comment type="caution">
    <text evidence="2">The sequence shown here is derived from an EMBL/GenBank/DDBJ whole genome shotgun (WGS) entry which is preliminary data.</text>
</comment>
<evidence type="ECO:0000256" key="1">
    <source>
        <dbReference type="SAM" id="MobiDB-lite"/>
    </source>
</evidence>
<dbReference type="AlphaFoldDB" id="A0A7W4I490"/>
<feature type="compositionally biased region" description="Polar residues" evidence="1">
    <location>
        <begin position="1"/>
        <end position="10"/>
    </location>
</feature>
<dbReference type="InterPro" id="IPR010982">
    <property type="entry name" value="Lambda_DNA-bd_dom_sf"/>
</dbReference>
<evidence type="ECO:0000313" key="2">
    <source>
        <dbReference type="EMBL" id="MBB2155581.1"/>
    </source>
</evidence>
<dbReference type="InterPro" id="IPR001387">
    <property type="entry name" value="Cro/C1-type_HTH"/>
</dbReference>
<protein>
    <submittedName>
        <fullName evidence="2">Helix-turn-helix transcriptional regulator</fullName>
    </submittedName>
</protein>
<dbReference type="Proteomes" id="UP000550787">
    <property type="component" value="Unassembled WGS sequence"/>
</dbReference>
<dbReference type="CDD" id="cd00093">
    <property type="entry name" value="HTH_XRE"/>
    <property type="match status" value="1"/>
</dbReference>
<name>A0A7W4I490_GLUDI</name>
<sequence length="174" mass="19261">MVNYSLMQHSSDNRDFKGRKDGLTDKPVSGPSPVDVHVGGRIRLRRTLMGLSQERLGDALGLTFQQVQKYERGTNRVSASRLYELSEVLDVPVSFFFDGLDSGQAGSKATNAIPGFAQAQEAFGGAPEGAAPASEIALFSRRETIELVRIYYRIEDPAMRRRVLDLIRMMAPPE</sequence>
<dbReference type="PROSITE" id="PS50943">
    <property type="entry name" value="HTH_CROC1"/>
    <property type="match status" value="1"/>
</dbReference>
<feature type="region of interest" description="Disordered" evidence="1">
    <location>
        <begin position="1"/>
        <end position="35"/>
    </location>
</feature>
<dbReference type="EMBL" id="JABEQG010000005">
    <property type="protein sequence ID" value="MBB2155581.1"/>
    <property type="molecule type" value="Genomic_DNA"/>
</dbReference>
<proteinExistence type="predicted"/>
<dbReference type="SUPFAM" id="SSF47413">
    <property type="entry name" value="lambda repressor-like DNA-binding domains"/>
    <property type="match status" value="1"/>
</dbReference>
<organism evidence="2 3">
    <name type="scientific">Gluconacetobacter diazotrophicus</name>
    <name type="common">Acetobacter diazotrophicus</name>
    <dbReference type="NCBI Taxonomy" id="33996"/>
    <lineage>
        <taxon>Bacteria</taxon>
        <taxon>Pseudomonadati</taxon>
        <taxon>Pseudomonadota</taxon>
        <taxon>Alphaproteobacteria</taxon>
        <taxon>Acetobacterales</taxon>
        <taxon>Acetobacteraceae</taxon>
        <taxon>Gluconacetobacter</taxon>
    </lineage>
</organism>
<reference evidence="2 3" key="1">
    <citation type="submission" date="2020-04" db="EMBL/GenBank/DDBJ databases">
        <title>Description of novel Gluconacetobacter.</title>
        <authorList>
            <person name="Sombolestani A."/>
        </authorList>
    </citation>
    <scope>NUCLEOTIDE SEQUENCE [LARGE SCALE GENOMIC DNA]</scope>
    <source>
        <strain evidence="2 3">LMG 7603</strain>
    </source>
</reference>
<dbReference type="SMART" id="SM00530">
    <property type="entry name" value="HTH_XRE"/>
    <property type="match status" value="1"/>
</dbReference>